<evidence type="ECO:0000256" key="6">
    <source>
        <dbReference type="SAM" id="MobiDB-lite"/>
    </source>
</evidence>
<dbReference type="InterPro" id="IPR003874">
    <property type="entry name" value="CDC45"/>
</dbReference>
<evidence type="ECO:0008006" key="9">
    <source>
        <dbReference type="Google" id="ProtNLM"/>
    </source>
</evidence>
<comment type="similarity">
    <text evidence="2">Belongs to the CDC45 family.</text>
</comment>
<comment type="subcellular location">
    <subcellularLocation>
        <location evidence="1">Nucleus</location>
    </subcellularLocation>
</comment>
<feature type="region of interest" description="Disordered" evidence="6">
    <location>
        <begin position="204"/>
        <end position="295"/>
    </location>
</feature>
<dbReference type="PANTHER" id="PTHR10507">
    <property type="entry name" value="CDC45-RELATED PROTEIN"/>
    <property type="match status" value="1"/>
</dbReference>
<evidence type="ECO:0000256" key="2">
    <source>
        <dbReference type="ARBA" id="ARBA00010727"/>
    </source>
</evidence>
<reference evidence="7" key="1">
    <citation type="submission" date="2020-04" db="EMBL/GenBank/DDBJ databases">
        <title>Analysis of mating type loci in Filobasidium floriforme.</title>
        <authorList>
            <person name="Nowrousian M."/>
        </authorList>
    </citation>
    <scope>NUCLEOTIDE SEQUENCE</scope>
    <source>
        <strain evidence="7">CBS 6242</strain>
    </source>
</reference>
<dbReference type="PANTHER" id="PTHR10507:SF0">
    <property type="entry name" value="CELL DIVISION CONTROL PROTEIN 45 HOMOLOG"/>
    <property type="match status" value="1"/>
</dbReference>
<proteinExistence type="inferred from homology"/>
<dbReference type="GO" id="GO:0003697">
    <property type="term" value="F:single-stranded DNA binding"/>
    <property type="evidence" value="ECO:0007669"/>
    <property type="project" value="TreeGrafter"/>
</dbReference>
<dbReference type="GO" id="GO:1902977">
    <property type="term" value="P:mitotic DNA replication preinitiation complex assembly"/>
    <property type="evidence" value="ECO:0007669"/>
    <property type="project" value="TreeGrafter"/>
</dbReference>
<dbReference type="GO" id="GO:0003688">
    <property type="term" value="F:DNA replication origin binding"/>
    <property type="evidence" value="ECO:0007669"/>
    <property type="project" value="TreeGrafter"/>
</dbReference>
<dbReference type="OrthoDB" id="10258882at2759"/>
<feature type="compositionally biased region" description="Acidic residues" evidence="6">
    <location>
        <begin position="204"/>
        <end position="216"/>
    </location>
</feature>
<feature type="region of interest" description="Disordered" evidence="6">
    <location>
        <begin position="367"/>
        <end position="389"/>
    </location>
</feature>
<comment type="caution">
    <text evidence="7">The sequence shown here is derived from an EMBL/GenBank/DDBJ whole genome shotgun (WGS) entry which is preliminary data.</text>
</comment>
<sequence>MPVICPPSSDLPAGTVTYLHAWSSIIRKVRANPQNSAGGVVILAAIDLDALLASHVLVNLFKQEDIPHSLIPIGGYSELETRKDQIFGSEDGRYPGNPDVHTLILLSLGSLLPLSSYFPIGTHTCDIHLIDAHRPYNLENIFGGAVNDGLGAGSRNGHLIDARNGHALSGDGDDVQDRLLGRIWIWGDGDEKKLENVKKSWEALEYEPESGSDSDSDASQSDTDLEDTDEDDEAEEDGAEDADEDRGDGEGSGGSNGKRRRNNGDDAGDQPGRRKKKRREEDPDRPKRLPRAIRNAHAERVQRYYQAGTSYGMSVVECCYILASELERGDNDLLWYAVLGLTHQYISSRIDRDTYDERHSLYLDEVARLNPPSPGRHGTSSGNGSPDDNAISPSEELRFVLFRHWNLYDAMFHSGYVAGRMGIWKEKGRKKLVGLLAKMGFSIQQSRQSYSHMDMDLKATLRDKLEEVAPEYGLVELHYPSFMRAFGYRCAPLSAADGVEGLNALLEAATGIRVEIEQDGGKGGGEWFGATKAWTVSGISGSNAFAYKEDKAEAEADGNDELSRHARIEQKRCEKNFWVSYDAMQDVKLLSRSLGLAKGLHQAIIRQGCSILDKNSMKTLRSFRFVTIREGPDLRLFSHASILTRLALWLIDATRDKVTRAAEARRKTPAHPIVLACLDEESDTFLIVGISGAPEFGDVRKNRFGLAFQSAAADSGAHARHDMFDTSIVEVRKDDLTGFVECLHLQTA</sequence>
<evidence type="ECO:0000313" key="8">
    <source>
        <dbReference type="Proteomes" id="UP000812966"/>
    </source>
</evidence>
<dbReference type="EMBL" id="JABELV010000009">
    <property type="protein sequence ID" value="KAG7571305.1"/>
    <property type="molecule type" value="Genomic_DNA"/>
</dbReference>
<dbReference type="Pfam" id="PF02724">
    <property type="entry name" value="CDC45"/>
    <property type="match status" value="1"/>
</dbReference>
<evidence type="ECO:0000256" key="3">
    <source>
        <dbReference type="ARBA" id="ARBA00022705"/>
    </source>
</evidence>
<evidence type="ECO:0000256" key="4">
    <source>
        <dbReference type="ARBA" id="ARBA00023242"/>
    </source>
</evidence>
<organism evidence="7 8">
    <name type="scientific">Filobasidium floriforme</name>
    <dbReference type="NCBI Taxonomy" id="5210"/>
    <lineage>
        <taxon>Eukaryota</taxon>
        <taxon>Fungi</taxon>
        <taxon>Dikarya</taxon>
        <taxon>Basidiomycota</taxon>
        <taxon>Agaricomycotina</taxon>
        <taxon>Tremellomycetes</taxon>
        <taxon>Filobasidiales</taxon>
        <taxon>Filobasidiaceae</taxon>
        <taxon>Filobasidium</taxon>
    </lineage>
</organism>
<dbReference type="Proteomes" id="UP000812966">
    <property type="component" value="Unassembled WGS sequence"/>
</dbReference>
<keyword evidence="3" id="KW-0235">DNA replication</keyword>
<dbReference type="GO" id="GO:0000727">
    <property type="term" value="P:double-strand break repair via break-induced replication"/>
    <property type="evidence" value="ECO:0007669"/>
    <property type="project" value="TreeGrafter"/>
</dbReference>
<protein>
    <recommendedName>
        <fullName evidence="9">CDC45-like protein</fullName>
    </recommendedName>
</protein>
<dbReference type="AlphaFoldDB" id="A0A8K0JQX1"/>
<keyword evidence="4" id="KW-0539">Nucleus</keyword>
<keyword evidence="5" id="KW-0131">Cell cycle</keyword>
<dbReference type="GO" id="GO:0006270">
    <property type="term" value="P:DNA replication initiation"/>
    <property type="evidence" value="ECO:0007669"/>
    <property type="project" value="InterPro"/>
</dbReference>
<feature type="compositionally biased region" description="Acidic residues" evidence="6">
    <location>
        <begin position="223"/>
        <end position="247"/>
    </location>
</feature>
<accession>A0A8K0JQX1</accession>
<dbReference type="GO" id="GO:0031261">
    <property type="term" value="C:DNA replication preinitiation complex"/>
    <property type="evidence" value="ECO:0007669"/>
    <property type="project" value="TreeGrafter"/>
</dbReference>
<dbReference type="GO" id="GO:0003682">
    <property type="term" value="F:chromatin binding"/>
    <property type="evidence" value="ECO:0007669"/>
    <property type="project" value="TreeGrafter"/>
</dbReference>
<keyword evidence="8" id="KW-1185">Reference proteome</keyword>
<evidence type="ECO:0000313" key="7">
    <source>
        <dbReference type="EMBL" id="KAG7571305.1"/>
    </source>
</evidence>
<evidence type="ECO:0000256" key="1">
    <source>
        <dbReference type="ARBA" id="ARBA00004123"/>
    </source>
</evidence>
<evidence type="ECO:0000256" key="5">
    <source>
        <dbReference type="ARBA" id="ARBA00023306"/>
    </source>
</evidence>
<gene>
    <name evidence="7" type="ORF">FFLO_00817</name>
</gene>
<name>A0A8K0JQX1_9TREE</name>